<keyword evidence="1" id="KW-0812">Transmembrane</keyword>
<keyword evidence="3" id="KW-1185">Reference proteome</keyword>
<sequence>MILTAMGFFKRGQQRTLSDGYYKAAHFPAFLASLKMVWIILVK</sequence>
<gene>
    <name evidence="2" type="ORF">FHS50_000546</name>
</gene>
<dbReference type="EMBL" id="JACICF010000001">
    <property type="protein sequence ID" value="MBB3763523.1"/>
    <property type="molecule type" value="Genomic_DNA"/>
</dbReference>
<evidence type="ECO:0000313" key="2">
    <source>
        <dbReference type="EMBL" id="MBB3763523.1"/>
    </source>
</evidence>
<comment type="caution">
    <text evidence="2">The sequence shown here is derived from an EMBL/GenBank/DDBJ whole genome shotgun (WGS) entry which is preliminary data.</text>
</comment>
<keyword evidence="1" id="KW-1133">Transmembrane helix</keyword>
<evidence type="ECO:0000313" key="3">
    <source>
        <dbReference type="Proteomes" id="UP000578569"/>
    </source>
</evidence>
<protein>
    <submittedName>
        <fullName evidence="2">Uncharacterized protein</fullName>
    </submittedName>
</protein>
<feature type="transmembrane region" description="Helical" evidence="1">
    <location>
        <begin position="21"/>
        <end position="41"/>
    </location>
</feature>
<keyword evidence="1" id="KW-0472">Membrane</keyword>
<dbReference type="Proteomes" id="UP000578569">
    <property type="component" value="Unassembled WGS sequence"/>
</dbReference>
<accession>A0A839Z1E2</accession>
<evidence type="ECO:0000256" key="1">
    <source>
        <dbReference type="SAM" id="Phobius"/>
    </source>
</evidence>
<reference evidence="2 3" key="1">
    <citation type="submission" date="2020-08" db="EMBL/GenBank/DDBJ databases">
        <title>Genomic Encyclopedia of Type Strains, Phase IV (KMG-IV): sequencing the most valuable type-strain genomes for metagenomic binning, comparative biology and taxonomic classification.</title>
        <authorList>
            <person name="Goeker M."/>
        </authorList>
    </citation>
    <scope>NUCLEOTIDE SEQUENCE [LARGE SCALE GENOMIC DNA]</scope>
    <source>
        <strain evidence="2 3">DSM 24194</strain>
    </source>
</reference>
<organism evidence="2 3">
    <name type="scientific">Sphingomicrobium lutaoense</name>
    <dbReference type="NCBI Taxonomy" id="515949"/>
    <lineage>
        <taxon>Bacteria</taxon>
        <taxon>Pseudomonadati</taxon>
        <taxon>Pseudomonadota</taxon>
        <taxon>Alphaproteobacteria</taxon>
        <taxon>Sphingomonadales</taxon>
        <taxon>Sphingomonadaceae</taxon>
        <taxon>Sphingomicrobium</taxon>
    </lineage>
</organism>
<name>A0A839Z1E2_9SPHN</name>
<proteinExistence type="predicted"/>
<dbReference type="AlphaFoldDB" id="A0A839Z1E2"/>